<proteinExistence type="predicted"/>
<sequence length="54" mass="5404">MRGKLVGLVGIIAAALVVGLGALVHEDGRATDRPGGPVVVVADDRPVSNTIGPF</sequence>
<evidence type="ECO:0000313" key="1">
    <source>
        <dbReference type="EMBL" id="WUS57627.1"/>
    </source>
</evidence>
<protein>
    <submittedName>
        <fullName evidence="1">Uncharacterized protein</fullName>
    </submittedName>
</protein>
<keyword evidence="2" id="KW-1185">Reference proteome</keyword>
<organism evidence="1 2">
    <name type="scientific">Kitasatospora herbaricolor</name>
    <dbReference type="NCBI Taxonomy" id="68217"/>
    <lineage>
        <taxon>Bacteria</taxon>
        <taxon>Bacillati</taxon>
        <taxon>Actinomycetota</taxon>
        <taxon>Actinomycetes</taxon>
        <taxon>Kitasatosporales</taxon>
        <taxon>Streptomycetaceae</taxon>
        <taxon>Kitasatospora</taxon>
    </lineage>
</organism>
<dbReference type="EMBL" id="CP108482">
    <property type="protein sequence ID" value="WUS57627.1"/>
    <property type="molecule type" value="Genomic_DNA"/>
</dbReference>
<gene>
    <name evidence="1" type="ORF">OG469_20190</name>
</gene>
<name>A0ABZ1W9Z4_9ACTN</name>
<evidence type="ECO:0000313" key="2">
    <source>
        <dbReference type="Proteomes" id="UP001432014"/>
    </source>
</evidence>
<accession>A0ABZ1W9Z4</accession>
<reference evidence="1 2" key="1">
    <citation type="submission" date="2022-10" db="EMBL/GenBank/DDBJ databases">
        <title>The complete genomes of actinobacterial strains from the NBC collection.</title>
        <authorList>
            <person name="Joergensen T.S."/>
            <person name="Alvarez Arevalo M."/>
            <person name="Sterndorff E.B."/>
            <person name="Faurdal D."/>
            <person name="Vuksanovic O."/>
            <person name="Mourched A.-S."/>
            <person name="Charusanti P."/>
            <person name="Shaw S."/>
            <person name="Blin K."/>
            <person name="Weber T."/>
        </authorList>
    </citation>
    <scope>NUCLEOTIDE SEQUENCE [LARGE SCALE GENOMIC DNA]</scope>
    <source>
        <strain evidence="1 2">NBC_01247</strain>
    </source>
</reference>
<dbReference type="Proteomes" id="UP001432014">
    <property type="component" value="Chromosome"/>
</dbReference>
<dbReference type="RefSeq" id="WP_199881573.1">
    <property type="nucleotide sequence ID" value="NZ_CP108460.1"/>
</dbReference>